<dbReference type="Proteomes" id="UP001215280">
    <property type="component" value="Unassembled WGS sequence"/>
</dbReference>
<gene>
    <name evidence="2" type="ORF">DFH07DRAFT_152717</name>
</gene>
<dbReference type="Pfam" id="PF00923">
    <property type="entry name" value="TAL_FSA"/>
    <property type="match status" value="1"/>
</dbReference>
<protein>
    <recommendedName>
        <fullName evidence="4">Aldolase</fullName>
    </recommendedName>
</protein>
<dbReference type="InterPro" id="IPR013785">
    <property type="entry name" value="Aldolase_TIM"/>
</dbReference>
<proteinExistence type="predicted"/>
<evidence type="ECO:0000313" key="3">
    <source>
        <dbReference type="Proteomes" id="UP001215280"/>
    </source>
</evidence>
<keyword evidence="1" id="KW-0704">Schiff base</keyword>
<dbReference type="GO" id="GO:0009052">
    <property type="term" value="P:pentose-phosphate shunt, non-oxidative branch"/>
    <property type="evidence" value="ECO:0007669"/>
    <property type="project" value="TreeGrafter"/>
</dbReference>
<sequence length="364" mass="39934">MSTLIEVLETQLNVDVDSMDPNVAKSLPFVPHNMTSNQLVVNEQMQVPENREMFLAAVREYGEKGWEAVLDRISAQLCALNIGNLKGRVLLQTSPFHAYDTQKVVDHARRYAVELEKVGISKDRFCIKIPATGPAMNAGPILLKEGIRTLGTSLFSVSQAIASSQAGCLYISPYYNEVRAHADLKLWPNSEDPALEHPMSHRMMQMLETYKRLYKETGKPQPMIKSASFISAQEAMACGEMEMHHATISAQVLADLCKLPATPIPSARIPGVPKVDMTKPYENAPPTPARIAAVSKTDPLTANWDGQLASTDVDYLADNGKALAASIEADPVTKQRLYDALELFKGGELSSKALIEQAIADLKK</sequence>
<dbReference type="SUPFAM" id="SSF51569">
    <property type="entry name" value="Aldolase"/>
    <property type="match status" value="1"/>
</dbReference>
<dbReference type="PANTHER" id="PTHR10683">
    <property type="entry name" value="TRANSALDOLASE"/>
    <property type="match status" value="1"/>
</dbReference>
<evidence type="ECO:0000256" key="1">
    <source>
        <dbReference type="ARBA" id="ARBA00023270"/>
    </source>
</evidence>
<evidence type="ECO:0008006" key="4">
    <source>
        <dbReference type="Google" id="ProtNLM"/>
    </source>
</evidence>
<dbReference type="EMBL" id="JARJLG010000184">
    <property type="protein sequence ID" value="KAJ7731316.1"/>
    <property type="molecule type" value="Genomic_DNA"/>
</dbReference>
<evidence type="ECO:0000313" key="2">
    <source>
        <dbReference type="EMBL" id="KAJ7731316.1"/>
    </source>
</evidence>
<dbReference type="InterPro" id="IPR001585">
    <property type="entry name" value="TAL/FSA"/>
</dbReference>
<name>A0AAD7HZ10_9AGAR</name>
<accession>A0AAD7HZ10</accession>
<organism evidence="2 3">
    <name type="scientific">Mycena maculata</name>
    <dbReference type="NCBI Taxonomy" id="230809"/>
    <lineage>
        <taxon>Eukaryota</taxon>
        <taxon>Fungi</taxon>
        <taxon>Dikarya</taxon>
        <taxon>Basidiomycota</taxon>
        <taxon>Agaricomycotina</taxon>
        <taxon>Agaricomycetes</taxon>
        <taxon>Agaricomycetidae</taxon>
        <taxon>Agaricales</taxon>
        <taxon>Marasmiineae</taxon>
        <taxon>Mycenaceae</taxon>
        <taxon>Mycena</taxon>
    </lineage>
</organism>
<keyword evidence="3" id="KW-1185">Reference proteome</keyword>
<dbReference type="PANTHER" id="PTHR10683:SF39">
    <property type="entry name" value="TRANSALDOLASE"/>
    <property type="match status" value="1"/>
</dbReference>
<reference evidence="2" key="1">
    <citation type="submission" date="2023-03" db="EMBL/GenBank/DDBJ databases">
        <title>Massive genome expansion in bonnet fungi (Mycena s.s.) driven by repeated elements and novel gene families across ecological guilds.</title>
        <authorList>
            <consortium name="Lawrence Berkeley National Laboratory"/>
            <person name="Harder C.B."/>
            <person name="Miyauchi S."/>
            <person name="Viragh M."/>
            <person name="Kuo A."/>
            <person name="Thoen E."/>
            <person name="Andreopoulos B."/>
            <person name="Lu D."/>
            <person name="Skrede I."/>
            <person name="Drula E."/>
            <person name="Henrissat B."/>
            <person name="Morin E."/>
            <person name="Kohler A."/>
            <person name="Barry K."/>
            <person name="LaButti K."/>
            <person name="Morin E."/>
            <person name="Salamov A."/>
            <person name="Lipzen A."/>
            <person name="Mereny Z."/>
            <person name="Hegedus B."/>
            <person name="Baldrian P."/>
            <person name="Stursova M."/>
            <person name="Weitz H."/>
            <person name="Taylor A."/>
            <person name="Grigoriev I.V."/>
            <person name="Nagy L.G."/>
            <person name="Martin F."/>
            <person name="Kauserud H."/>
        </authorList>
    </citation>
    <scope>NUCLEOTIDE SEQUENCE</scope>
    <source>
        <strain evidence="2">CBHHK188m</strain>
    </source>
</reference>
<dbReference type="GO" id="GO:0004801">
    <property type="term" value="F:transaldolase activity"/>
    <property type="evidence" value="ECO:0007669"/>
    <property type="project" value="TreeGrafter"/>
</dbReference>
<dbReference type="Gene3D" id="3.20.20.70">
    <property type="entry name" value="Aldolase class I"/>
    <property type="match status" value="1"/>
</dbReference>
<dbReference type="GO" id="GO:0005975">
    <property type="term" value="P:carbohydrate metabolic process"/>
    <property type="evidence" value="ECO:0007669"/>
    <property type="project" value="InterPro"/>
</dbReference>
<comment type="caution">
    <text evidence="2">The sequence shown here is derived from an EMBL/GenBank/DDBJ whole genome shotgun (WGS) entry which is preliminary data.</text>
</comment>
<dbReference type="AlphaFoldDB" id="A0AAD7HZ10"/>